<gene>
    <name evidence="2" type="ORF">IAC58_03500</name>
</gene>
<dbReference type="AlphaFoldDB" id="A0A9D9GXJ0"/>
<keyword evidence="1" id="KW-0812">Transmembrane</keyword>
<proteinExistence type="predicted"/>
<keyword evidence="1" id="KW-1133">Transmembrane helix</keyword>
<organism evidence="2 3">
    <name type="scientific">Candidatus Onthovivens merdipullorum</name>
    <dbReference type="NCBI Taxonomy" id="2840889"/>
    <lineage>
        <taxon>Bacteria</taxon>
        <taxon>Bacillati</taxon>
        <taxon>Bacillota</taxon>
        <taxon>Bacilli</taxon>
        <taxon>Bacillales</taxon>
        <taxon>Candidatus Onthovivens</taxon>
    </lineage>
</organism>
<evidence type="ECO:0000313" key="3">
    <source>
        <dbReference type="Proteomes" id="UP000823613"/>
    </source>
</evidence>
<comment type="caution">
    <text evidence="2">The sequence shown here is derived from an EMBL/GenBank/DDBJ whole genome shotgun (WGS) entry which is preliminary data.</text>
</comment>
<dbReference type="EMBL" id="JADIMY010000074">
    <property type="protein sequence ID" value="MBO8427598.1"/>
    <property type="molecule type" value="Genomic_DNA"/>
</dbReference>
<feature type="transmembrane region" description="Helical" evidence="1">
    <location>
        <begin position="6"/>
        <end position="30"/>
    </location>
</feature>
<keyword evidence="1" id="KW-0472">Membrane</keyword>
<evidence type="ECO:0000313" key="2">
    <source>
        <dbReference type="EMBL" id="MBO8427598.1"/>
    </source>
</evidence>
<reference evidence="2" key="1">
    <citation type="submission" date="2020-10" db="EMBL/GenBank/DDBJ databases">
        <authorList>
            <person name="Gilroy R."/>
        </authorList>
    </citation>
    <scope>NUCLEOTIDE SEQUENCE</scope>
    <source>
        <strain evidence="2">11159</strain>
    </source>
</reference>
<reference evidence="2" key="2">
    <citation type="journal article" date="2021" name="PeerJ">
        <title>Extensive microbial diversity within the chicken gut microbiome revealed by metagenomics and culture.</title>
        <authorList>
            <person name="Gilroy R."/>
            <person name="Ravi A."/>
            <person name="Getino M."/>
            <person name="Pursley I."/>
            <person name="Horton D.L."/>
            <person name="Alikhan N.F."/>
            <person name="Baker D."/>
            <person name="Gharbi K."/>
            <person name="Hall N."/>
            <person name="Watson M."/>
            <person name="Adriaenssens E.M."/>
            <person name="Foster-Nyarko E."/>
            <person name="Jarju S."/>
            <person name="Secka A."/>
            <person name="Antonio M."/>
            <person name="Oren A."/>
            <person name="Chaudhuri R.R."/>
            <person name="La Ragione R."/>
            <person name="Hildebrand F."/>
            <person name="Pallen M.J."/>
        </authorList>
    </citation>
    <scope>NUCLEOTIDE SEQUENCE</scope>
    <source>
        <strain evidence="2">11159</strain>
    </source>
</reference>
<protein>
    <submittedName>
        <fullName evidence="2">Uncharacterized protein</fullName>
    </submittedName>
</protein>
<accession>A0A9D9GXJ0</accession>
<name>A0A9D9GXJ0_9BACL</name>
<sequence>MYSRFLYFSCFNFAFAGLILRGLSVLISYFNKDGTDPKVNPKITLILKWKKLYEDEIINQEEYENKRVAILGIKKEIKEKKNNNNI</sequence>
<dbReference type="Proteomes" id="UP000823613">
    <property type="component" value="Unassembled WGS sequence"/>
</dbReference>
<evidence type="ECO:0000256" key="1">
    <source>
        <dbReference type="SAM" id="Phobius"/>
    </source>
</evidence>